<name>U6H666_9EIME</name>
<dbReference type="AlphaFoldDB" id="U6H666"/>
<proteinExistence type="predicted"/>
<feature type="coiled-coil region" evidence="1">
    <location>
        <begin position="76"/>
        <end position="103"/>
    </location>
</feature>
<gene>
    <name evidence="3" type="ORF">EPH_0072300</name>
</gene>
<reference evidence="3" key="2">
    <citation type="submission" date="2013-10" db="EMBL/GenBank/DDBJ databases">
        <authorList>
            <person name="Aslett M."/>
        </authorList>
    </citation>
    <scope>NUCLEOTIDE SEQUENCE [LARGE SCALE GENOMIC DNA]</scope>
    <source>
        <strain evidence="3">Houghton</strain>
    </source>
</reference>
<evidence type="ECO:0000313" key="3">
    <source>
        <dbReference type="EMBL" id="CDI88021.1"/>
    </source>
</evidence>
<keyword evidence="4" id="KW-1185">Reference proteome</keyword>
<evidence type="ECO:0000313" key="4">
    <source>
        <dbReference type="Proteomes" id="UP000018201"/>
    </source>
</evidence>
<dbReference type="EMBL" id="HG709388">
    <property type="protein sequence ID" value="CDI88021.1"/>
    <property type="molecule type" value="Genomic_DNA"/>
</dbReference>
<feature type="region of interest" description="Disordered" evidence="2">
    <location>
        <begin position="42"/>
        <end position="75"/>
    </location>
</feature>
<dbReference type="Proteomes" id="UP000018201">
    <property type="component" value="Unassembled WGS sequence"/>
</dbReference>
<feature type="coiled-coil region" evidence="1">
    <location>
        <begin position="4"/>
        <end position="41"/>
    </location>
</feature>
<accession>U6H666</accession>
<feature type="coiled-coil region" evidence="1">
    <location>
        <begin position="149"/>
        <end position="207"/>
    </location>
</feature>
<dbReference type="VEuPathDB" id="ToxoDB:EPH_0072300"/>
<sequence length="231" mass="24802">MEAKQKLEKEVTDLKEQLAAREELQKAYEALQKENESLQAKLNAVKSPEKSTGLRPAGDKPVGKAHTAVSDPHGNFEAVAKERDMLAEKVKGLEQELAVLRDSQKAATLDKVAADKQLVQGPKALPVCKARPENPAVPLAKGPAEEASASAGEVAAAQLRAELDNAKQEVATLRQQLADEQKSKDNYAALAEEAKKLKSEYEAFKMKSFTAFTKQKAASAGFEGGENCGSS</sequence>
<reference evidence="3" key="1">
    <citation type="submission" date="2013-10" db="EMBL/GenBank/DDBJ databases">
        <title>Genomic analysis of the causative agents of coccidiosis in chickens.</title>
        <authorList>
            <person name="Reid A.J."/>
            <person name="Blake D."/>
            <person name="Billington K."/>
            <person name="Browne H."/>
            <person name="Dunn M."/>
            <person name="Hung S."/>
            <person name="Kawahara F."/>
            <person name="Miranda-Saavedra D."/>
            <person name="Mourier T."/>
            <person name="Nagra H."/>
            <person name="Otto T.D."/>
            <person name="Rawlings N."/>
            <person name="Sanchez A."/>
            <person name="Sanders M."/>
            <person name="Subramaniam C."/>
            <person name="Tay Y."/>
            <person name="Dear P."/>
            <person name="Doerig C."/>
            <person name="Gruber A."/>
            <person name="Parkinson J."/>
            <person name="Shirley M."/>
            <person name="Wan K.L."/>
            <person name="Berriman M."/>
            <person name="Tomley F."/>
            <person name="Pain A."/>
        </authorList>
    </citation>
    <scope>NUCLEOTIDE SEQUENCE [LARGE SCALE GENOMIC DNA]</scope>
    <source>
        <strain evidence="3">Houghton</strain>
    </source>
</reference>
<evidence type="ECO:0000256" key="1">
    <source>
        <dbReference type="SAM" id="Coils"/>
    </source>
</evidence>
<protein>
    <submittedName>
        <fullName evidence="3">Uncharacterized protein</fullName>
    </submittedName>
</protein>
<keyword evidence="1" id="KW-0175">Coiled coil</keyword>
<evidence type="ECO:0000256" key="2">
    <source>
        <dbReference type="SAM" id="MobiDB-lite"/>
    </source>
</evidence>
<dbReference type="OrthoDB" id="10591921at2759"/>
<organism evidence="3 4">
    <name type="scientific">Eimeria praecox</name>
    <dbReference type="NCBI Taxonomy" id="51316"/>
    <lineage>
        <taxon>Eukaryota</taxon>
        <taxon>Sar</taxon>
        <taxon>Alveolata</taxon>
        <taxon>Apicomplexa</taxon>
        <taxon>Conoidasida</taxon>
        <taxon>Coccidia</taxon>
        <taxon>Eucoccidiorida</taxon>
        <taxon>Eimeriorina</taxon>
        <taxon>Eimeriidae</taxon>
        <taxon>Eimeria</taxon>
    </lineage>
</organism>